<dbReference type="PROSITE" id="PS50901">
    <property type="entry name" value="FTSK"/>
    <property type="match status" value="1"/>
</dbReference>
<dbReference type="EMBL" id="FOEH01000001">
    <property type="protein sequence ID" value="SEP61936.1"/>
    <property type="molecule type" value="Genomic_DNA"/>
</dbReference>
<name>A0A1H8ZC22_9BACI</name>
<dbReference type="SUPFAM" id="SSF52540">
    <property type="entry name" value="P-loop containing nucleoside triphosphate hydrolases"/>
    <property type="match status" value="1"/>
</dbReference>
<evidence type="ECO:0000256" key="1">
    <source>
        <dbReference type="ARBA" id="ARBA00022741"/>
    </source>
</evidence>
<organism evidence="6 7">
    <name type="scientific">Virgibacillus subterraneus</name>
    <dbReference type="NCBI Taxonomy" id="621109"/>
    <lineage>
        <taxon>Bacteria</taxon>
        <taxon>Bacillati</taxon>
        <taxon>Bacillota</taxon>
        <taxon>Bacilli</taxon>
        <taxon>Bacillales</taxon>
        <taxon>Bacillaceae</taxon>
        <taxon>Virgibacillus</taxon>
    </lineage>
</organism>
<dbReference type="RefSeq" id="WP_092501808.1">
    <property type="nucleotide sequence ID" value="NZ_FOEH01000001.1"/>
</dbReference>
<accession>A0A1H8ZC22</accession>
<keyword evidence="2 3" id="KW-0067">ATP-binding</keyword>
<feature type="region of interest" description="Disordered" evidence="4">
    <location>
        <begin position="1315"/>
        <end position="1375"/>
    </location>
</feature>
<gene>
    <name evidence="6" type="ORF">SAMN05216232_0373</name>
</gene>
<dbReference type="PANTHER" id="PTHR22683:SF1">
    <property type="entry name" value="TYPE VII SECRETION SYSTEM PROTEIN ESSC"/>
    <property type="match status" value="1"/>
</dbReference>
<dbReference type="InterPro" id="IPR027417">
    <property type="entry name" value="P-loop_NTPase"/>
</dbReference>
<dbReference type="InterPro" id="IPR050206">
    <property type="entry name" value="FtsK/SpoIIIE/SftA"/>
</dbReference>
<evidence type="ECO:0000256" key="3">
    <source>
        <dbReference type="PROSITE-ProRule" id="PRU00289"/>
    </source>
</evidence>
<dbReference type="Gene3D" id="3.40.50.300">
    <property type="entry name" value="P-loop containing nucleotide triphosphate hydrolases"/>
    <property type="match status" value="1"/>
</dbReference>
<feature type="binding site" evidence="3">
    <location>
        <begin position="1540"/>
        <end position="1547"/>
    </location>
    <ligand>
        <name>ATP</name>
        <dbReference type="ChEBI" id="CHEBI:30616"/>
    </ligand>
</feature>
<evidence type="ECO:0000313" key="6">
    <source>
        <dbReference type="EMBL" id="SEP61936.1"/>
    </source>
</evidence>
<evidence type="ECO:0000256" key="2">
    <source>
        <dbReference type="ARBA" id="ARBA00022840"/>
    </source>
</evidence>
<dbReference type="InterPro" id="IPR002543">
    <property type="entry name" value="FtsK_dom"/>
</dbReference>
<sequence length="1767" mass="201627">MNEIDLIGKVATEYIRANLNIDGDSEGIARFLLDRLTGKQVARICEIILKDVELSSYIEIKVPSKLVEEYDLPESITTDEKTTYWRNAFIDKPAIILANTNDDQGQSLRDITTIGAKDLKGSPEFWVNIASTGLALTEEQRKYWGQAINGLQTISDFSLERFSLYVVEVRNKILQDSVPLISALGWALPSLRIPRDSALFEAIPDKFLGHKKRWADLYQSAIAKRSCYIYKQSPNREIIENEDLHSSYNKVKEDIPEHIRPVIESFIQAKPGWTREAEALTSFEWERDNIYVFFSGIRTKKVDLGTQTLEHLEDEYSDTLIDDDRDYLKTLSKRTASEPSEEDIEFYEAHRQELDSNRPLKSKWDKFVYGKPIECEDFIIGLLDAVERLFSQSENTVSKKKIRIRTQKRNSKSSWLDLNAKIGLFFSTKYKGLERLTHPNIIWDVHWLFKYEELLEDVKNKPKYKKNNSVSRNATQIKFYVELEYDDESNPSHQVQVIWKGDPNKIGLELRNDLERIEKNAFPLCRVSRNPISKKGKLQGISLNDVGTLHAVYRQNRGSLVGVYNSSNDIGKEFISSLKEARNEERLSQDGFDEINRAWEKFSRLYKESIKDFLQYGLSSETIILQCNAYDDLLNVLNLYASSDINRVELWQPILNIGNVQVDRSQPMSIIAPWHPMRFASIAVKAIQFEAIVRFILESEEVDFGDSKLYFSDLKRDFMEPYYPEVSYGYKGKEPELLSITDNVNEYSLMEMPIRKFDEQETNEDPKEASTKVSNLVQKYIELQPHESTNLGVVLYNCDSTRLPKAIVDSLSSLRDKNDDIRCQVVLRHRNMNKLSELYTKMVENSDADSDTFVASEVSRDFMARLRIGVMADTAPVNDINGEKPSDIVFLQEVISREAKFVWSAVNKGATQELLKHFPPRWSRRRPAVKDELKSTSYLVCPSQPSVGWSYLNALRGVCEGVENEQDTYYLPSRQISFQNEDTRSIFDEAHKLGEWVANYDELLDQRLLKNQGINVIKYQHNQSNGPNLVVSTKSKLNLLQILVKRRLSNLNLGLTDEQLFELSEIFVEEANDLSGDIVLRAAKQGKFASELLGVVFSKLLIKSELGEPQSVGWFFLDDYASWLGKKEEQIADILALYPKEENGKHYLQVIITECKYVDIKGLANAKKTSKKQLSDTVMRIHSALFGSPSRLDKDLWLARISDMLVEGVEFSQDASLSLEQWREGIRSGDIPIDLRGYSHVFVSGSTDDSNIDCEQLQLSNLENCYQEVYNREKVRALTLAIYKQEQLIDIRGEIGDERPWESLEAITPSNEISIESKTLKNANRTSSTEDSEKKSKENGNEKSFDSNEQDEINSESEIDKENQSGNDEQGHSTFWGGSLLKQWIENKEITYTMNEESDQWLKEAVRKLKSALMSYNLQAKVLGSRLTPNSAIIQLKGSDNLKVEDIERKRSQLLTTHALEVLNVMAHPGEVVVFIARPERQVIYLRDLWNRRKVEQVMPGMNMNFLIGVKEVDGDLLYLNLGGGFEGLQQHAPHTLIAGATGSGKSILLQNLILDICATNSQEMAQVYLIDPKFGVDYQSLEGLPHLLEGIIINQDKATSVLESLVAKMEERYLIFRDNKVPNIKEYNKKAPEGKKMPLIFLIHDEFADWMLVDEYKKTVSATVQRLGVKARAAGIHLIFAAQRPDKDALPVQLRDNLGNRLILRVESTGTSEIALGEKGAERLLNNGHLAARLSGESNLIHAQVPFLSNGDSIEVVDAIKEDEDN</sequence>
<reference evidence="6 7" key="1">
    <citation type="submission" date="2016-10" db="EMBL/GenBank/DDBJ databases">
        <authorList>
            <person name="Varghese N."/>
            <person name="Submissions S."/>
        </authorList>
    </citation>
    <scope>NUCLEOTIDE SEQUENCE [LARGE SCALE GENOMIC DNA]</scope>
    <source>
        <strain evidence="6 7">CGMCC 1.7734</strain>
    </source>
</reference>
<comment type="caution">
    <text evidence="6">The sequence shown here is derived from an EMBL/GenBank/DDBJ whole genome shotgun (WGS) entry which is preliminary data.</text>
</comment>
<dbReference type="Pfam" id="PF01580">
    <property type="entry name" value="FtsK_SpoIIIE"/>
    <property type="match status" value="1"/>
</dbReference>
<evidence type="ECO:0000256" key="4">
    <source>
        <dbReference type="SAM" id="MobiDB-lite"/>
    </source>
</evidence>
<feature type="compositionally biased region" description="Acidic residues" evidence="4">
    <location>
        <begin position="1348"/>
        <end position="1357"/>
    </location>
</feature>
<keyword evidence="7" id="KW-1185">Reference proteome</keyword>
<proteinExistence type="predicted"/>
<protein>
    <submittedName>
        <fullName evidence="6">DNA segregation ATPase FtsK/SpoIIIE, S-DNA-T family</fullName>
    </submittedName>
</protein>
<evidence type="ECO:0000259" key="5">
    <source>
        <dbReference type="PROSITE" id="PS50901"/>
    </source>
</evidence>
<keyword evidence="1 3" id="KW-0547">Nucleotide-binding</keyword>
<dbReference type="PANTHER" id="PTHR22683">
    <property type="entry name" value="SPORULATION PROTEIN RELATED"/>
    <property type="match status" value="1"/>
</dbReference>
<feature type="compositionally biased region" description="Basic and acidic residues" evidence="4">
    <location>
        <begin position="1331"/>
        <end position="1346"/>
    </location>
</feature>
<feature type="domain" description="FtsK" evidence="5">
    <location>
        <begin position="1515"/>
        <end position="1714"/>
    </location>
</feature>
<feature type="compositionally biased region" description="Polar residues" evidence="4">
    <location>
        <begin position="1315"/>
        <end position="1325"/>
    </location>
</feature>
<evidence type="ECO:0000313" key="7">
    <source>
        <dbReference type="Proteomes" id="UP000198733"/>
    </source>
</evidence>
<dbReference type="Proteomes" id="UP000198733">
    <property type="component" value="Unassembled WGS sequence"/>
</dbReference>